<keyword evidence="6 13" id="KW-1133">Transmembrane helix</keyword>
<proteinExistence type="evidence at transcript level"/>
<evidence type="ECO:0000256" key="3">
    <source>
        <dbReference type="ARBA" id="ARBA00022617"/>
    </source>
</evidence>
<dbReference type="InterPro" id="IPR036396">
    <property type="entry name" value="Cyt_P450_sf"/>
</dbReference>
<dbReference type="GO" id="GO:0016114">
    <property type="term" value="P:terpenoid biosynthetic process"/>
    <property type="evidence" value="ECO:0007669"/>
    <property type="project" value="UniProtKB-ARBA"/>
</dbReference>
<dbReference type="Gene3D" id="1.10.630.10">
    <property type="entry name" value="Cytochrome P450"/>
    <property type="match status" value="1"/>
</dbReference>
<feature type="transmembrane region" description="Helical" evidence="13">
    <location>
        <begin position="12"/>
        <end position="30"/>
    </location>
</feature>
<evidence type="ECO:0000256" key="6">
    <source>
        <dbReference type="ARBA" id="ARBA00022989"/>
    </source>
</evidence>
<dbReference type="CDD" id="cd11072">
    <property type="entry name" value="CYP71-like"/>
    <property type="match status" value="1"/>
</dbReference>
<evidence type="ECO:0000256" key="4">
    <source>
        <dbReference type="ARBA" id="ARBA00022692"/>
    </source>
</evidence>
<dbReference type="InterPro" id="IPR002401">
    <property type="entry name" value="Cyt_P450_E_grp-I"/>
</dbReference>
<protein>
    <submittedName>
        <fullName evidence="14">Cytochrome P450</fullName>
    </submittedName>
</protein>
<keyword evidence="7 12" id="KW-0560">Oxidoreductase</keyword>
<comment type="cofactor">
    <cofactor evidence="11">
        <name>heme</name>
        <dbReference type="ChEBI" id="CHEBI:30413"/>
    </cofactor>
</comment>
<dbReference type="FunFam" id="1.10.630.10:FF:000043">
    <property type="entry name" value="Cytochrome P450 99A2"/>
    <property type="match status" value="1"/>
</dbReference>
<dbReference type="InterPro" id="IPR001128">
    <property type="entry name" value="Cyt_P450"/>
</dbReference>
<evidence type="ECO:0000256" key="8">
    <source>
        <dbReference type="ARBA" id="ARBA00023004"/>
    </source>
</evidence>
<dbReference type="PANTHER" id="PTHR47955:SF8">
    <property type="entry name" value="CYTOCHROME P450 71D11-LIKE"/>
    <property type="match status" value="1"/>
</dbReference>
<dbReference type="PROSITE" id="PS00086">
    <property type="entry name" value="CYTOCHROME_P450"/>
    <property type="match status" value="1"/>
</dbReference>
<dbReference type="Pfam" id="PF00067">
    <property type="entry name" value="p450"/>
    <property type="match status" value="1"/>
</dbReference>
<keyword evidence="8 11" id="KW-0408">Iron</keyword>
<feature type="binding site" description="axial binding residue" evidence="11">
    <location>
        <position position="441"/>
    </location>
    <ligand>
        <name>heme</name>
        <dbReference type="ChEBI" id="CHEBI:30413"/>
    </ligand>
    <ligandPart>
        <name>Fe</name>
        <dbReference type="ChEBI" id="CHEBI:18248"/>
    </ligandPart>
</feature>
<keyword evidence="9 12" id="KW-0503">Monooxygenase</keyword>
<sequence length="503" mass="57148">MKSHIMELNTSSTLIALLSFLFLFIFLKYVTITKSANRYSHIPTPKTLPLIGNLHLMLGTDAPHRLFRELAAKHGPLMHLQLGEIHFIIVSSVDLAKQVLKIHDINFANRPPGVAQDVLAYNMTDVVAAPYGDYWRLLRKICTLELLSTRRVQSFRPIREEENLNLCRYLASCGGSPANLSEKIHLSSYDVITRAAVGTRTTGRVMESSVISEISEVGSGFMTADFYPSVRSLRWITIAPYKIQHIRRKLDKLFDSIIEEHKSNRDKDAKYEDFVDVLLQIQKDGSITTDNIKAVLVDVFSAGTGTSATATEWAMTELMKNPSTLTKAQEEVRRVFDDKGYVDEDKFEELKYLKLIIKETLRFHPPTPLLIPRINTERCEINGYEIPAGTSLIVNAWALGRDPEYWNDPEKFIPERFEESAVDFKGNDLQYLPFGSGRRMCPGIIYGLANVEFILATLLYHFDWKLPKGMKIDELDVVEAFGSSLKRKNPLLLIPVLKRPLRA</sequence>
<keyword evidence="3 11" id="KW-0349">Heme</keyword>
<dbReference type="EMBL" id="FJ768960">
    <property type="protein sequence ID" value="ACR57218.1"/>
    <property type="molecule type" value="mRNA"/>
</dbReference>
<evidence type="ECO:0000256" key="9">
    <source>
        <dbReference type="ARBA" id="ARBA00023033"/>
    </source>
</evidence>
<dbReference type="AlphaFoldDB" id="C5I7T9"/>
<evidence type="ECO:0000313" key="14">
    <source>
        <dbReference type="EMBL" id="ACR57218.1"/>
    </source>
</evidence>
<evidence type="ECO:0000256" key="13">
    <source>
        <dbReference type="SAM" id="Phobius"/>
    </source>
</evidence>
<dbReference type="PRINTS" id="PR00463">
    <property type="entry name" value="EP450I"/>
</dbReference>
<dbReference type="GO" id="GO:0016712">
    <property type="term" value="F:oxidoreductase activity, acting on paired donors, with incorporation or reduction of molecular oxygen, reduced flavin or flavoprotein as one donor, and incorporation of one atom of oxygen"/>
    <property type="evidence" value="ECO:0007669"/>
    <property type="project" value="UniProtKB-ARBA"/>
</dbReference>
<comment type="similarity">
    <text evidence="2 12">Belongs to the cytochrome P450 family.</text>
</comment>
<comment type="subcellular location">
    <subcellularLocation>
        <location evidence="1">Membrane</location>
        <topology evidence="1">Single-pass membrane protein</topology>
    </subcellularLocation>
</comment>
<dbReference type="GO" id="GO:0016020">
    <property type="term" value="C:membrane"/>
    <property type="evidence" value="ECO:0007669"/>
    <property type="project" value="UniProtKB-SubCell"/>
</dbReference>
<keyword evidence="10 13" id="KW-0472">Membrane</keyword>
<dbReference type="PRINTS" id="PR00385">
    <property type="entry name" value="P450"/>
</dbReference>
<evidence type="ECO:0000256" key="5">
    <source>
        <dbReference type="ARBA" id="ARBA00022723"/>
    </source>
</evidence>
<dbReference type="GO" id="GO:0020037">
    <property type="term" value="F:heme binding"/>
    <property type="evidence" value="ECO:0007669"/>
    <property type="project" value="InterPro"/>
</dbReference>
<evidence type="ECO:0000256" key="10">
    <source>
        <dbReference type="ARBA" id="ARBA00023136"/>
    </source>
</evidence>
<dbReference type="PANTHER" id="PTHR47955">
    <property type="entry name" value="CYTOCHROME P450 FAMILY 71 PROTEIN"/>
    <property type="match status" value="1"/>
</dbReference>
<evidence type="ECO:0000256" key="1">
    <source>
        <dbReference type="ARBA" id="ARBA00004167"/>
    </source>
</evidence>
<keyword evidence="5 11" id="KW-0479">Metal-binding</keyword>
<accession>C5I7T9</accession>
<name>C5I7T9_SALMI</name>
<evidence type="ECO:0000256" key="2">
    <source>
        <dbReference type="ARBA" id="ARBA00010617"/>
    </source>
</evidence>
<reference evidence="14" key="1">
    <citation type="submission" date="2009-02" db="EMBL/GenBank/DDBJ databases">
        <title>Molecular characterization analysis of cytochrome P450(1) gene from Salvia miltiorrhiza.</title>
        <authorList>
            <person name="Dai Z.B."/>
            <person name="Cui G.H."/>
            <person name="Huang L.Q."/>
            <person name="Wang X.Y."/>
        </authorList>
    </citation>
    <scope>NUCLEOTIDE SEQUENCE</scope>
</reference>
<organism evidence="14">
    <name type="scientific">Salvia miltiorrhiza</name>
    <name type="common">Chinese sage</name>
    <dbReference type="NCBI Taxonomy" id="226208"/>
    <lineage>
        <taxon>Eukaryota</taxon>
        <taxon>Viridiplantae</taxon>
        <taxon>Streptophyta</taxon>
        <taxon>Embryophyta</taxon>
        <taxon>Tracheophyta</taxon>
        <taxon>Spermatophyta</taxon>
        <taxon>Magnoliopsida</taxon>
        <taxon>eudicotyledons</taxon>
        <taxon>Gunneridae</taxon>
        <taxon>Pentapetalae</taxon>
        <taxon>asterids</taxon>
        <taxon>lamiids</taxon>
        <taxon>Lamiales</taxon>
        <taxon>Lamiaceae</taxon>
        <taxon>Nepetoideae</taxon>
        <taxon>Mentheae</taxon>
        <taxon>Salviinae</taxon>
        <taxon>Salvia</taxon>
        <taxon>Salvia incertae sedis</taxon>
    </lineage>
</organism>
<keyword evidence="4 13" id="KW-0812">Transmembrane</keyword>
<evidence type="ECO:0000256" key="7">
    <source>
        <dbReference type="ARBA" id="ARBA00023002"/>
    </source>
</evidence>
<dbReference type="GO" id="GO:0005506">
    <property type="term" value="F:iron ion binding"/>
    <property type="evidence" value="ECO:0007669"/>
    <property type="project" value="InterPro"/>
</dbReference>
<dbReference type="InterPro" id="IPR017972">
    <property type="entry name" value="Cyt_P450_CS"/>
</dbReference>
<evidence type="ECO:0000256" key="12">
    <source>
        <dbReference type="RuleBase" id="RU000461"/>
    </source>
</evidence>
<dbReference type="SUPFAM" id="SSF48264">
    <property type="entry name" value="Cytochrome P450"/>
    <property type="match status" value="1"/>
</dbReference>
<evidence type="ECO:0000256" key="11">
    <source>
        <dbReference type="PIRSR" id="PIRSR602401-1"/>
    </source>
</evidence>